<keyword evidence="2" id="KW-0547">Nucleotide-binding</keyword>
<keyword evidence="4" id="KW-1278">Translocase</keyword>
<evidence type="ECO:0000313" key="7">
    <source>
        <dbReference type="EMBL" id="TBW52205.1"/>
    </source>
</evidence>
<dbReference type="Gene3D" id="3.40.50.300">
    <property type="entry name" value="P-loop containing nucleotide triphosphate hydrolases"/>
    <property type="match status" value="1"/>
</dbReference>
<evidence type="ECO:0000256" key="5">
    <source>
        <dbReference type="ARBA" id="ARBA00037066"/>
    </source>
</evidence>
<comment type="function">
    <text evidence="5">Part of the ABC transporter complex HmuTUV involved in hemin import. Responsible for energy coupling to the transport system.</text>
</comment>
<dbReference type="Proteomes" id="UP000313645">
    <property type="component" value="Unassembled WGS sequence"/>
</dbReference>
<dbReference type="SMART" id="SM00382">
    <property type="entry name" value="AAA"/>
    <property type="match status" value="1"/>
</dbReference>
<dbReference type="RefSeq" id="WP_131482951.1">
    <property type="nucleotide sequence ID" value="NZ_SJDL01000028.1"/>
</dbReference>
<evidence type="ECO:0000259" key="6">
    <source>
        <dbReference type="PROSITE" id="PS50893"/>
    </source>
</evidence>
<evidence type="ECO:0000256" key="3">
    <source>
        <dbReference type="ARBA" id="ARBA00022840"/>
    </source>
</evidence>
<dbReference type="InterPro" id="IPR017871">
    <property type="entry name" value="ABC_transporter-like_CS"/>
</dbReference>
<keyword evidence="3 7" id="KW-0067">ATP-binding</keyword>
<dbReference type="Pfam" id="PF00005">
    <property type="entry name" value="ABC_tran"/>
    <property type="match status" value="1"/>
</dbReference>
<dbReference type="InterPro" id="IPR027417">
    <property type="entry name" value="P-loop_NTPase"/>
</dbReference>
<dbReference type="InterPro" id="IPR003439">
    <property type="entry name" value="ABC_transporter-like_ATP-bd"/>
</dbReference>
<proteinExistence type="predicted"/>
<evidence type="ECO:0000256" key="4">
    <source>
        <dbReference type="ARBA" id="ARBA00022967"/>
    </source>
</evidence>
<gene>
    <name evidence="7" type="ORF">EZI54_16330</name>
</gene>
<keyword evidence="8" id="KW-1185">Reference proteome</keyword>
<dbReference type="InterPro" id="IPR003593">
    <property type="entry name" value="AAA+_ATPase"/>
</dbReference>
<dbReference type="SUPFAM" id="SSF52540">
    <property type="entry name" value="P-loop containing nucleoside triphosphate hydrolases"/>
    <property type="match status" value="1"/>
</dbReference>
<dbReference type="PANTHER" id="PTHR42794">
    <property type="entry name" value="HEMIN IMPORT ATP-BINDING PROTEIN HMUV"/>
    <property type="match status" value="1"/>
</dbReference>
<dbReference type="PANTHER" id="PTHR42794:SF1">
    <property type="entry name" value="HEMIN IMPORT ATP-BINDING PROTEIN HMUV"/>
    <property type="match status" value="1"/>
</dbReference>
<protein>
    <submittedName>
        <fullName evidence="7">ABC transporter ATP-binding protein</fullName>
    </submittedName>
</protein>
<dbReference type="GO" id="GO:0005524">
    <property type="term" value="F:ATP binding"/>
    <property type="evidence" value="ECO:0007669"/>
    <property type="project" value="UniProtKB-KW"/>
</dbReference>
<keyword evidence="1" id="KW-0813">Transport</keyword>
<feature type="domain" description="ABC transporter" evidence="6">
    <location>
        <begin position="4"/>
        <end position="240"/>
    </location>
</feature>
<dbReference type="CDD" id="cd03214">
    <property type="entry name" value="ABC_Iron-Siderophores_B12_Hemin"/>
    <property type="match status" value="1"/>
</dbReference>
<evidence type="ECO:0000256" key="2">
    <source>
        <dbReference type="ARBA" id="ARBA00022741"/>
    </source>
</evidence>
<accession>A0ABY1ZH48</accession>
<evidence type="ECO:0000256" key="1">
    <source>
        <dbReference type="ARBA" id="ARBA00022448"/>
    </source>
</evidence>
<dbReference type="PROSITE" id="PS50893">
    <property type="entry name" value="ABC_TRANSPORTER_2"/>
    <property type="match status" value="1"/>
</dbReference>
<evidence type="ECO:0000313" key="8">
    <source>
        <dbReference type="Proteomes" id="UP000313645"/>
    </source>
</evidence>
<sequence length="260" mass="28144">MASLQLDALTFGRAGQALAEPLDLRAEAGEVWAVLGENGVGKSSLLLTLAGLLPAVAGRVCVDGVDIRRCPRKLLARRIGLLLQQAWLDFPFTVTEAVSAGRYAHRQGWQALGRSDTPFIQSAIQSCGLEALAEVRVDRLSGGEQRRVALATLLAQDPGVLLLDEPANHLDLRHQARLMAQVQRLAHESRRLVFMSVHDINLAARHADRVLLLYPDGGHDAGPASAMLSEDRLARVFNHPVERVGEGARALWVPRSASSS</sequence>
<name>A0ABY1ZH48_9GAMM</name>
<reference evidence="7 8" key="1">
    <citation type="submission" date="2019-02" db="EMBL/GenBank/DDBJ databases">
        <title>Marinobacter halodurans sp. nov., a marine bacterium isolated from sea tidal flat.</title>
        <authorList>
            <person name="Yoo Y."/>
            <person name="Lee D.W."/>
            <person name="Kim B.S."/>
            <person name="Kim J.-J."/>
        </authorList>
    </citation>
    <scope>NUCLEOTIDE SEQUENCE [LARGE SCALE GENOMIC DNA]</scope>
    <source>
        <strain evidence="7 8">YJ-S3-2</strain>
    </source>
</reference>
<dbReference type="EMBL" id="SJDL01000028">
    <property type="protein sequence ID" value="TBW52205.1"/>
    <property type="molecule type" value="Genomic_DNA"/>
</dbReference>
<comment type="caution">
    <text evidence="7">The sequence shown here is derived from an EMBL/GenBank/DDBJ whole genome shotgun (WGS) entry which is preliminary data.</text>
</comment>
<dbReference type="PROSITE" id="PS00211">
    <property type="entry name" value="ABC_TRANSPORTER_1"/>
    <property type="match status" value="1"/>
</dbReference>
<organism evidence="7 8">
    <name type="scientific">Marinobacter halodurans</name>
    <dbReference type="NCBI Taxonomy" id="2528979"/>
    <lineage>
        <taxon>Bacteria</taxon>
        <taxon>Pseudomonadati</taxon>
        <taxon>Pseudomonadota</taxon>
        <taxon>Gammaproteobacteria</taxon>
        <taxon>Pseudomonadales</taxon>
        <taxon>Marinobacteraceae</taxon>
        <taxon>Marinobacter</taxon>
    </lineage>
</organism>